<dbReference type="PANTHER" id="PTHR31659:SF9">
    <property type="entry name" value="PROTEIN: UPF0503-LIKE PROTEIN, PUTATIVE (DUF740)-RELATED"/>
    <property type="match status" value="1"/>
</dbReference>
<dbReference type="AlphaFoldDB" id="A0A8J5X5Z9"/>
<reference evidence="2" key="1">
    <citation type="journal article" date="2021" name="bioRxiv">
        <title>Whole Genome Assembly and Annotation of Northern Wild Rice, Zizania palustris L., Supports a Whole Genome Duplication in the Zizania Genus.</title>
        <authorList>
            <person name="Haas M."/>
            <person name="Kono T."/>
            <person name="Macchietto M."/>
            <person name="Millas R."/>
            <person name="McGilp L."/>
            <person name="Shao M."/>
            <person name="Duquette J."/>
            <person name="Hirsch C.N."/>
            <person name="Kimball J."/>
        </authorList>
    </citation>
    <scope>NUCLEOTIDE SEQUENCE</scope>
    <source>
        <tissue evidence="2">Fresh leaf tissue</tissue>
    </source>
</reference>
<dbReference type="OrthoDB" id="10630433at2759"/>
<keyword evidence="3" id="KW-1185">Reference proteome</keyword>
<proteinExistence type="predicted"/>
<accession>A0A8J5X5Z9</accession>
<dbReference type="PANTHER" id="PTHR31659">
    <property type="entry name" value="PROTEIN: UPF0503-LIKE PROTEIN, PUTATIVE (DUF740)-RELATED"/>
    <property type="match status" value="1"/>
</dbReference>
<evidence type="ECO:0000313" key="3">
    <source>
        <dbReference type="Proteomes" id="UP000729402"/>
    </source>
</evidence>
<protein>
    <submittedName>
        <fullName evidence="2">Uncharacterized protein</fullName>
    </submittedName>
</protein>
<dbReference type="InterPro" id="IPR008004">
    <property type="entry name" value="OCTOPUS-like"/>
</dbReference>
<evidence type="ECO:0000313" key="2">
    <source>
        <dbReference type="EMBL" id="KAG8100953.1"/>
    </source>
</evidence>
<organism evidence="2 3">
    <name type="scientific">Zizania palustris</name>
    <name type="common">Northern wild rice</name>
    <dbReference type="NCBI Taxonomy" id="103762"/>
    <lineage>
        <taxon>Eukaryota</taxon>
        <taxon>Viridiplantae</taxon>
        <taxon>Streptophyta</taxon>
        <taxon>Embryophyta</taxon>
        <taxon>Tracheophyta</taxon>
        <taxon>Spermatophyta</taxon>
        <taxon>Magnoliopsida</taxon>
        <taxon>Liliopsida</taxon>
        <taxon>Poales</taxon>
        <taxon>Poaceae</taxon>
        <taxon>BOP clade</taxon>
        <taxon>Oryzoideae</taxon>
        <taxon>Oryzeae</taxon>
        <taxon>Zizaniinae</taxon>
        <taxon>Zizania</taxon>
    </lineage>
</organism>
<reference evidence="2" key="2">
    <citation type="submission" date="2021-02" db="EMBL/GenBank/DDBJ databases">
        <authorList>
            <person name="Kimball J.A."/>
            <person name="Haas M.W."/>
            <person name="Macchietto M."/>
            <person name="Kono T."/>
            <person name="Duquette J."/>
            <person name="Shao M."/>
        </authorList>
    </citation>
    <scope>NUCLEOTIDE SEQUENCE</scope>
    <source>
        <tissue evidence="2">Fresh leaf tissue</tissue>
    </source>
</reference>
<sequence>MTLADGAAGAAAEARLAGLEASAACGCGSGKEVHLRHPLALSRPFVVAAPARPRRAPAPRRRTSAGVSRSRGGRGGDVLASDEPQRRSCDVRGRSTLWALFHQDDRERVRDGTAFRGLPGLVLRGSRGARR</sequence>
<dbReference type="Proteomes" id="UP000729402">
    <property type="component" value="Unassembled WGS sequence"/>
</dbReference>
<dbReference type="EMBL" id="JAAALK010000020">
    <property type="protein sequence ID" value="KAG8100953.1"/>
    <property type="molecule type" value="Genomic_DNA"/>
</dbReference>
<gene>
    <name evidence="2" type="ORF">GUJ93_ZPchr0362g4</name>
</gene>
<feature type="compositionally biased region" description="Basic residues" evidence="1">
    <location>
        <begin position="52"/>
        <end position="63"/>
    </location>
</feature>
<comment type="caution">
    <text evidence="2">The sequence shown here is derived from an EMBL/GenBank/DDBJ whole genome shotgun (WGS) entry which is preliminary data.</text>
</comment>
<dbReference type="Pfam" id="PF05340">
    <property type="entry name" value="DUF740"/>
    <property type="match status" value="1"/>
</dbReference>
<name>A0A8J5X5Z9_ZIZPA</name>
<feature type="region of interest" description="Disordered" evidence="1">
    <location>
        <begin position="51"/>
        <end position="87"/>
    </location>
</feature>
<evidence type="ECO:0000256" key="1">
    <source>
        <dbReference type="SAM" id="MobiDB-lite"/>
    </source>
</evidence>